<evidence type="ECO:0000256" key="4">
    <source>
        <dbReference type="ARBA" id="ARBA00022989"/>
    </source>
</evidence>
<organism evidence="7 8">
    <name type="scientific">Desulfofarcimen acetoxidans (strain ATCC 49208 / DSM 771 / KCTC 5769 / VKM B-1644 / 5575)</name>
    <name type="common">Desulfotomaculum acetoxidans</name>
    <dbReference type="NCBI Taxonomy" id="485916"/>
    <lineage>
        <taxon>Bacteria</taxon>
        <taxon>Bacillati</taxon>
        <taxon>Bacillota</taxon>
        <taxon>Clostridia</taxon>
        <taxon>Eubacteriales</taxon>
        <taxon>Peptococcaceae</taxon>
        <taxon>Desulfofarcimen</taxon>
    </lineage>
</organism>
<dbReference type="EMBL" id="CP001720">
    <property type="protein sequence ID" value="ACV62191.1"/>
    <property type="molecule type" value="Genomic_DNA"/>
</dbReference>
<dbReference type="OrthoDB" id="9787430at2"/>
<dbReference type="AlphaFoldDB" id="C8W6A2"/>
<evidence type="ECO:0000256" key="5">
    <source>
        <dbReference type="ARBA" id="ARBA00023136"/>
    </source>
</evidence>
<evidence type="ECO:0008006" key="9">
    <source>
        <dbReference type="Google" id="ProtNLM"/>
    </source>
</evidence>
<evidence type="ECO:0000256" key="1">
    <source>
        <dbReference type="ARBA" id="ARBA00004308"/>
    </source>
</evidence>
<dbReference type="Pfam" id="PF04286">
    <property type="entry name" value="DUF445"/>
    <property type="match status" value="1"/>
</dbReference>
<feature type="transmembrane region" description="Helical" evidence="6">
    <location>
        <begin position="488"/>
        <end position="507"/>
    </location>
</feature>
<evidence type="ECO:0000313" key="7">
    <source>
        <dbReference type="EMBL" id="ACV62191.1"/>
    </source>
</evidence>
<dbReference type="RefSeq" id="WP_015756906.1">
    <property type="nucleotide sequence ID" value="NC_013216.1"/>
</dbReference>
<dbReference type="InterPro" id="IPR007383">
    <property type="entry name" value="DUF445"/>
</dbReference>
<accession>C8W6A2</accession>
<dbReference type="PANTHER" id="PTHR35791:SF1">
    <property type="entry name" value="UPF0754 MEMBRANE PROTEIN YHEB"/>
    <property type="match status" value="1"/>
</dbReference>
<reference evidence="7 8" key="1">
    <citation type="journal article" date="2009" name="Stand. Genomic Sci.">
        <title>Complete genome sequence of Desulfotomaculum acetoxidans type strain (5575).</title>
        <authorList>
            <person name="Spring S."/>
            <person name="Lapidus A."/>
            <person name="Schroder M."/>
            <person name="Gleim D."/>
            <person name="Sims D."/>
            <person name="Meincke L."/>
            <person name="Glavina Del Rio T."/>
            <person name="Tice H."/>
            <person name="Copeland A."/>
            <person name="Cheng J.F."/>
            <person name="Lucas S."/>
            <person name="Chen F."/>
            <person name="Nolan M."/>
            <person name="Bruce D."/>
            <person name="Goodwin L."/>
            <person name="Pitluck S."/>
            <person name="Ivanova N."/>
            <person name="Mavromatis K."/>
            <person name="Mikhailova N."/>
            <person name="Pati A."/>
            <person name="Chen A."/>
            <person name="Palaniappan K."/>
            <person name="Land M."/>
            <person name="Hauser L."/>
            <person name="Chang Y.J."/>
            <person name="Jeffries C.D."/>
            <person name="Chain P."/>
            <person name="Saunders E."/>
            <person name="Brettin T."/>
            <person name="Detter J.C."/>
            <person name="Goker M."/>
            <person name="Bristow J."/>
            <person name="Eisen J.A."/>
            <person name="Markowitz V."/>
            <person name="Hugenholtz P."/>
            <person name="Kyrpides N.C."/>
            <person name="Klenk H.P."/>
            <person name="Han C."/>
        </authorList>
    </citation>
    <scope>NUCLEOTIDE SEQUENCE [LARGE SCALE GENOMIC DNA]</scope>
    <source>
        <strain evidence="8">ATCC 49208 / DSM 771 / VKM B-1644</strain>
    </source>
</reference>
<dbReference type="PANTHER" id="PTHR35791">
    <property type="entry name" value="UPF0754 MEMBRANE PROTEIN YHEB"/>
    <property type="match status" value="1"/>
</dbReference>
<protein>
    <recommendedName>
        <fullName evidence="9">DUF445 family protein</fullName>
    </recommendedName>
</protein>
<sequence>MNWQYIISPITGAVIGYSTNWIAIKMLFRPLEEKKLFGIRVPFTPGVIPGERDRIAVSIGEAVSAHLLTEEQITRTLLDRKTVTALRRFIRTRIYLLLKSEATVSNMIAGAGGENIIKILTGQLSAWVYSVILDKSTQDTLIAYVQTAVRDFLDKEIEETLNEEKVTEYVFIIKNFVKKFLSGPDIASSIKGYLEEKLIKLFASEENLRSHLPATVIQELQDQISRQGPEIIGIFTKYLESPEVKSIITQRLEKFFEGFLNNGIIGMLSGFIKKSIPKLAEKIYETIGNFLLDENLQKELVRFLQDMLNSALDKKISEIVKELHLDQQATRQEWVNVIYEQLLGEREIDSAFSFAENYLMGCKNLTWNELLGDSLPQNGIIDSTLTNLVYGLLNKPEFQIAVNRTVQSAVDNFLTKKICELTAGAKNKEIFELSEYLVKNSQSLIPKYSPLILKTIDIKSTIVRSVEGLDVSEIENVLLGITSKELSYITWFGGLLGLIIGLATPFLQSLVK</sequence>
<keyword evidence="5 6" id="KW-0472">Membrane</keyword>
<dbReference type="Proteomes" id="UP000002217">
    <property type="component" value="Chromosome"/>
</dbReference>
<evidence type="ECO:0000256" key="2">
    <source>
        <dbReference type="ARBA" id="ARBA00008053"/>
    </source>
</evidence>
<dbReference type="GO" id="GO:0012505">
    <property type="term" value="C:endomembrane system"/>
    <property type="evidence" value="ECO:0007669"/>
    <property type="project" value="UniProtKB-SubCell"/>
</dbReference>
<dbReference type="eggNOG" id="COG4399">
    <property type="taxonomic scope" value="Bacteria"/>
</dbReference>
<dbReference type="KEGG" id="dae:Dtox_1309"/>
<evidence type="ECO:0000313" key="8">
    <source>
        <dbReference type="Proteomes" id="UP000002217"/>
    </source>
</evidence>
<keyword evidence="3 6" id="KW-0812">Transmembrane</keyword>
<keyword evidence="4 6" id="KW-1133">Transmembrane helix</keyword>
<proteinExistence type="inferred from homology"/>
<dbReference type="HOGENOM" id="CLU_042384_0_1_9"/>
<evidence type="ECO:0000256" key="3">
    <source>
        <dbReference type="ARBA" id="ARBA00022692"/>
    </source>
</evidence>
<gene>
    <name evidence="7" type="ordered locus">Dtox_1309</name>
</gene>
<dbReference type="STRING" id="485916.Dtox_1309"/>
<comment type="similarity">
    <text evidence="2">Belongs to the UPF0754 family.</text>
</comment>
<keyword evidence="8" id="KW-1185">Reference proteome</keyword>
<evidence type="ECO:0000256" key="6">
    <source>
        <dbReference type="SAM" id="Phobius"/>
    </source>
</evidence>
<comment type="subcellular location">
    <subcellularLocation>
        <location evidence="1">Endomembrane system</location>
    </subcellularLocation>
</comment>
<name>C8W6A2_DESAS</name>
<feature type="transmembrane region" description="Helical" evidence="6">
    <location>
        <begin position="6"/>
        <end position="28"/>
    </location>
</feature>